<dbReference type="GO" id="GO:0000981">
    <property type="term" value="F:DNA-binding transcription factor activity, RNA polymerase II-specific"/>
    <property type="evidence" value="ECO:0007669"/>
    <property type="project" value="TreeGrafter"/>
</dbReference>
<feature type="compositionally biased region" description="Gly residues" evidence="3">
    <location>
        <begin position="158"/>
        <end position="172"/>
    </location>
</feature>
<reference evidence="7" key="1">
    <citation type="journal article" date="2015" name="PLoS Genet.">
        <title>Genome Sequence and Transcriptome Analyses of Chrysochromulina tobin: Metabolic Tools for Enhanced Algal Fitness in the Prominent Order Prymnesiales (Haptophyceae).</title>
        <authorList>
            <person name="Hovde B.T."/>
            <person name="Deodato C.R."/>
            <person name="Hunsperger H.M."/>
            <person name="Ryken S.A."/>
            <person name="Yost W."/>
            <person name="Jha R.K."/>
            <person name="Patterson J."/>
            <person name="Monnat R.J. Jr."/>
            <person name="Barlow S.B."/>
            <person name="Starkenburg S.R."/>
            <person name="Cattolico R.A."/>
        </authorList>
    </citation>
    <scope>NUCLEOTIDE SEQUENCE</scope>
    <source>
        <strain evidence="7">CCMP291</strain>
    </source>
</reference>
<protein>
    <submittedName>
        <fullName evidence="6">Myb-like DNA-binding</fullName>
    </submittedName>
</protein>
<sequence>MGQQAMMMVGMMQPPSAFVEVEATIAGGSPDEESAAAAASKKNAWTPEEDAILTRVVAQEGAGHWTKVAAHLPHRMGRQCRERWFNHLAPDVKKGYWTAEEDRLILDAVREHGTKWSTIQKKLPGRSDNSIKNRYYSAIRKAQRLEKRSSSGAPLSAGGEGGMAGAPGGSGSGSEYENGTLIASPLGDGAPSSLMPGAAGGPVLPTGAEAAALGIGMRHNFCSGSAAGSPGGSPSGSKRKAASASVASLMEAPSQAAMMCAVVTSYAGEATGSHNILPTAFASVEASDADADAASMTAIPAHPIPAQAHAASAVYLSHTFAPTPTPSSHLVPPMHPMLHPVPPPALVQPTHPLLQPVTSSSSSQSPERAAAKAQAMEAMGFRTSP</sequence>
<keyword evidence="2 6" id="KW-0238">DNA-binding</keyword>
<feature type="domain" description="Myb-like" evidence="4">
    <location>
        <begin position="89"/>
        <end position="139"/>
    </location>
</feature>
<dbReference type="InterPro" id="IPR017930">
    <property type="entry name" value="Myb_dom"/>
</dbReference>
<dbReference type="OrthoDB" id="2143914at2759"/>
<name>A0A0M0JLC1_9EUKA</name>
<gene>
    <name evidence="6" type="ORF">Ctob_013450</name>
</gene>
<feature type="domain" description="HTH myb-type" evidence="5">
    <location>
        <begin position="93"/>
        <end position="143"/>
    </location>
</feature>
<comment type="caution">
    <text evidence="6">The sequence shown here is derived from an EMBL/GenBank/DDBJ whole genome shotgun (WGS) entry which is preliminary data.</text>
</comment>
<dbReference type="SUPFAM" id="SSF46689">
    <property type="entry name" value="Homeodomain-like"/>
    <property type="match status" value="1"/>
</dbReference>
<dbReference type="GO" id="GO:0000978">
    <property type="term" value="F:RNA polymerase II cis-regulatory region sequence-specific DNA binding"/>
    <property type="evidence" value="ECO:0007669"/>
    <property type="project" value="TreeGrafter"/>
</dbReference>
<feature type="domain" description="Myb-like" evidence="4">
    <location>
        <begin position="37"/>
        <end position="88"/>
    </location>
</feature>
<dbReference type="PANTHER" id="PTHR45614:SF25">
    <property type="entry name" value="MYB PROTEIN"/>
    <property type="match status" value="1"/>
</dbReference>
<dbReference type="CDD" id="cd00167">
    <property type="entry name" value="SANT"/>
    <property type="match status" value="2"/>
</dbReference>
<evidence type="ECO:0000256" key="2">
    <source>
        <dbReference type="ARBA" id="ARBA00023125"/>
    </source>
</evidence>
<dbReference type="PROSITE" id="PS51294">
    <property type="entry name" value="HTH_MYB"/>
    <property type="match status" value="2"/>
</dbReference>
<proteinExistence type="predicted"/>
<keyword evidence="7" id="KW-1185">Reference proteome</keyword>
<dbReference type="Proteomes" id="UP000037460">
    <property type="component" value="Unassembled WGS sequence"/>
</dbReference>
<evidence type="ECO:0000313" key="6">
    <source>
        <dbReference type="EMBL" id="KOO27386.1"/>
    </source>
</evidence>
<feature type="compositionally biased region" description="Low complexity" evidence="3">
    <location>
        <begin position="359"/>
        <end position="378"/>
    </location>
</feature>
<feature type="domain" description="HTH myb-type" evidence="5">
    <location>
        <begin position="41"/>
        <end position="92"/>
    </location>
</feature>
<feature type="region of interest" description="Disordered" evidence="3">
    <location>
        <begin position="348"/>
        <end position="385"/>
    </location>
</feature>
<dbReference type="FunFam" id="1.10.10.60:FF:000010">
    <property type="entry name" value="Transcriptional activator Myb isoform A"/>
    <property type="match status" value="1"/>
</dbReference>
<evidence type="ECO:0000259" key="5">
    <source>
        <dbReference type="PROSITE" id="PS51294"/>
    </source>
</evidence>
<dbReference type="PANTHER" id="PTHR45614">
    <property type="entry name" value="MYB PROTEIN-RELATED"/>
    <property type="match status" value="1"/>
</dbReference>
<dbReference type="PROSITE" id="PS50090">
    <property type="entry name" value="MYB_LIKE"/>
    <property type="match status" value="2"/>
</dbReference>
<organism evidence="6 7">
    <name type="scientific">Chrysochromulina tobinii</name>
    <dbReference type="NCBI Taxonomy" id="1460289"/>
    <lineage>
        <taxon>Eukaryota</taxon>
        <taxon>Haptista</taxon>
        <taxon>Haptophyta</taxon>
        <taxon>Prymnesiophyceae</taxon>
        <taxon>Prymnesiales</taxon>
        <taxon>Chrysochromulinaceae</taxon>
        <taxon>Chrysochromulina</taxon>
    </lineage>
</organism>
<dbReference type="AlphaFoldDB" id="A0A0M0JLC1"/>
<dbReference type="SMART" id="SM00717">
    <property type="entry name" value="SANT"/>
    <property type="match status" value="2"/>
</dbReference>
<evidence type="ECO:0000259" key="4">
    <source>
        <dbReference type="PROSITE" id="PS50090"/>
    </source>
</evidence>
<accession>A0A0M0JLC1</accession>
<dbReference type="InterPro" id="IPR001005">
    <property type="entry name" value="SANT/Myb"/>
</dbReference>
<feature type="region of interest" description="Disordered" evidence="3">
    <location>
        <begin position="143"/>
        <end position="198"/>
    </location>
</feature>
<dbReference type="InterPro" id="IPR050560">
    <property type="entry name" value="MYB_TF"/>
</dbReference>
<dbReference type="InterPro" id="IPR009057">
    <property type="entry name" value="Homeodomain-like_sf"/>
</dbReference>
<dbReference type="GO" id="GO:0005634">
    <property type="term" value="C:nucleus"/>
    <property type="evidence" value="ECO:0007669"/>
    <property type="project" value="TreeGrafter"/>
</dbReference>
<evidence type="ECO:0000313" key="7">
    <source>
        <dbReference type="Proteomes" id="UP000037460"/>
    </source>
</evidence>
<evidence type="ECO:0000256" key="1">
    <source>
        <dbReference type="ARBA" id="ARBA00022737"/>
    </source>
</evidence>
<dbReference type="EMBL" id="JWZX01002722">
    <property type="protein sequence ID" value="KOO27386.1"/>
    <property type="molecule type" value="Genomic_DNA"/>
</dbReference>
<keyword evidence="1" id="KW-0677">Repeat</keyword>
<evidence type="ECO:0000256" key="3">
    <source>
        <dbReference type="SAM" id="MobiDB-lite"/>
    </source>
</evidence>
<dbReference type="Gene3D" id="1.10.10.60">
    <property type="entry name" value="Homeodomain-like"/>
    <property type="match status" value="2"/>
</dbReference>
<dbReference type="Pfam" id="PF00249">
    <property type="entry name" value="Myb_DNA-binding"/>
    <property type="match status" value="2"/>
</dbReference>